<dbReference type="Pfam" id="PF05930">
    <property type="entry name" value="Phage_AlpA"/>
    <property type="match status" value="1"/>
</dbReference>
<evidence type="ECO:0000313" key="2">
    <source>
        <dbReference type="Proteomes" id="UP000588806"/>
    </source>
</evidence>
<proteinExistence type="predicted"/>
<evidence type="ECO:0000313" key="1">
    <source>
        <dbReference type="EMBL" id="NOG32473.1"/>
    </source>
</evidence>
<reference evidence="1 2" key="1">
    <citation type="submission" date="2020-05" db="EMBL/GenBank/DDBJ databases">
        <authorList>
            <person name="Ruan W."/>
            <person name="Jeon C.O."/>
            <person name="Chun B.H."/>
        </authorList>
    </citation>
    <scope>NUCLEOTIDE SEQUENCE [LARGE SCALE GENOMIC DNA]</scope>
    <source>
        <strain evidence="1 2">TBZ9</strain>
    </source>
</reference>
<sequence>MTDTNETQYQQLLRRNTVLERCGMSTSTLYRLMDQQQFPQPVRIGGRAVAWVESEINEWIEKRIEERNSAA</sequence>
<accession>A0A7Y3XBM2</accession>
<gene>
    <name evidence="1" type="ORF">HLB35_13210</name>
</gene>
<dbReference type="AlphaFoldDB" id="A0A7Y3XBM2"/>
<protein>
    <submittedName>
        <fullName evidence="1">AlpA family transcriptional regulator</fullName>
    </submittedName>
</protein>
<dbReference type="SUPFAM" id="SSF46955">
    <property type="entry name" value="Putative DNA-binding domain"/>
    <property type="match status" value="1"/>
</dbReference>
<dbReference type="Proteomes" id="UP000588806">
    <property type="component" value="Unassembled WGS sequence"/>
</dbReference>
<dbReference type="Gene3D" id="1.10.238.160">
    <property type="match status" value="1"/>
</dbReference>
<name>A0A7Y3XBM2_9GAMM</name>
<dbReference type="InterPro" id="IPR009061">
    <property type="entry name" value="DNA-bd_dom_put_sf"/>
</dbReference>
<dbReference type="PANTHER" id="PTHR36154">
    <property type="entry name" value="DNA-BINDING TRANSCRIPTIONAL ACTIVATOR ALPA"/>
    <property type="match status" value="1"/>
</dbReference>
<dbReference type="InterPro" id="IPR010260">
    <property type="entry name" value="AlpA"/>
</dbReference>
<dbReference type="InterPro" id="IPR052931">
    <property type="entry name" value="Prophage_regulatory_activator"/>
</dbReference>
<comment type="caution">
    <text evidence="1">The sequence shown here is derived from an EMBL/GenBank/DDBJ whole genome shotgun (WGS) entry which is preliminary data.</text>
</comment>
<dbReference type="PANTHER" id="PTHR36154:SF1">
    <property type="entry name" value="DNA-BINDING TRANSCRIPTIONAL ACTIVATOR ALPA"/>
    <property type="match status" value="1"/>
</dbReference>
<dbReference type="EMBL" id="JABFHI010000005">
    <property type="protein sequence ID" value="NOG32473.1"/>
    <property type="molecule type" value="Genomic_DNA"/>
</dbReference>
<reference evidence="1 2" key="2">
    <citation type="submission" date="2020-06" db="EMBL/GenBank/DDBJ databases">
        <title>Halomonas songnenensis sp. nov., a moderately halophilic bacterium isolated from saline and alkaline soils.</title>
        <authorList>
            <person name="Jiang J."/>
            <person name="Pan Y."/>
        </authorList>
    </citation>
    <scope>NUCLEOTIDE SEQUENCE [LARGE SCALE GENOMIC DNA]</scope>
    <source>
        <strain evidence="1 2">TBZ9</strain>
    </source>
</reference>
<keyword evidence="2" id="KW-1185">Reference proteome</keyword>
<dbReference type="RefSeq" id="WP_171702933.1">
    <property type="nucleotide sequence ID" value="NZ_JABFHI010000005.1"/>
</dbReference>
<organism evidence="1 2">
    <name type="scientific">Vreelandella azerica</name>
    <dbReference type="NCBI Taxonomy" id="2732867"/>
    <lineage>
        <taxon>Bacteria</taxon>
        <taxon>Pseudomonadati</taxon>
        <taxon>Pseudomonadota</taxon>
        <taxon>Gammaproteobacteria</taxon>
        <taxon>Oceanospirillales</taxon>
        <taxon>Halomonadaceae</taxon>
        <taxon>Vreelandella</taxon>
    </lineage>
</organism>